<protein>
    <submittedName>
        <fullName evidence="8">Uncharacterized protein LOC102803958</fullName>
    </submittedName>
</protein>
<dbReference type="InterPro" id="IPR008662">
    <property type="entry name" value="TOIP1/2"/>
</dbReference>
<accession>A0ABM0M4H5</accession>
<name>A0ABM0M4H5_SACKO</name>
<sequence>MSRVKERITSKEETLVKPESRKYSQSESEISCEEIDVESISPQKQKNETSRNESSNSDKSPIKSPVKKKKRKQDTANFITPRHAALKSTKHSSAFGVICGTCVIVVALFISILINYVSGGTSDNIKTNEELHHLQNQFLNNFHLLQKQFPGLSNRFWSVTGIPIQSVIYNPLSRQPAVIVIVNPPGKNNQGNRIATKLSQIYPAAKKPVFINSTEYRQEDPDLIKYHLDSLLSKGLMMEVSQQLSIN</sequence>
<organism evidence="7 8">
    <name type="scientific">Saccoglossus kowalevskii</name>
    <name type="common">Acorn worm</name>
    <dbReference type="NCBI Taxonomy" id="10224"/>
    <lineage>
        <taxon>Eukaryota</taxon>
        <taxon>Metazoa</taxon>
        <taxon>Hemichordata</taxon>
        <taxon>Enteropneusta</taxon>
        <taxon>Harrimaniidae</taxon>
        <taxon>Saccoglossus</taxon>
    </lineage>
</organism>
<gene>
    <name evidence="8" type="primary">LOC102803958</name>
</gene>
<feature type="region of interest" description="Disordered" evidence="5">
    <location>
        <begin position="1"/>
        <end position="78"/>
    </location>
</feature>
<evidence type="ECO:0000256" key="5">
    <source>
        <dbReference type="SAM" id="MobiDB-lite"/>
    </source>
</evidence>
<evidence type="ECO:0000313" key="8">
    <source>
        <dbReference type="RefSeq" id="XP_006814916.1"/>
    </source>
</evidence>
<evidence type="ECO:0000256" key="6">
    <source>
        <dbReference type="SAM" id="Phobius"/>
    </source>
</evidence>
<dbReference type="RefSeq" id="XP_006814916.1">
    <property type="nucleotide sequence ID" value="XM_006814853.1"/>
</dbReference>
<keyword evidence="4 6" id="KW-0472">Membrane</keyword>
<evidence type="ECO:0000313" key="7">
    <source>
        <dbReference type="Proteomes" id="UP000694865"/>
    </source>
</evidence>
<dbReference type="GeneID" id="102803958"/>
<dbReference type="InterPro" id="IPR038599">
    <property type="entry name" value="LAP1C-like_C_sf"/>
</dbReference>
<evidence type="ECO:0000256" key="3">
    <source>
        <dbReference type="ARBA" id="ARBA00022989"/>
    </source>
</evidence>
<keyword evidence="2 6" id="KW-0812">Transmembrane</keyword>
<dbReference type="PANTHER" id="PTHR18843:SF7">
    <property type="entry name" value="LAMINA-ASSOCIATED POLYPEPTIDE 1B ISOFORM 1-RELATED"/>
    <property type="match status" value="1"/>
</dbReference>
<feature type="compositionally biased region" description="Basic and acidic residues" evidence="5">
    <location>
        <begin position="1"/>
        <end position="24"/>
    </location>
</feature>
<feature type="transmembrane region" description="Helical" evidence="6">
    <location>
        <begin position="94"/>
        <end position="117"/>
    </location>
</feature>
<keyword evidence="7" id="KW-1185">Reference proteome</keyword>
<comment type="subcellular location">
    <subcellularLocation>
        <location evidence="1">Membrane</location>
    </subcellularLocation>
</comment>
<evidence type="ECO:0000256" key="4">
    <source>
        <dbReference type="ARBA" id="ARBA00023136"/>
    </source>
</evidence>
<proteinExistence type="predicted"/>
<dbReference type="Gene3D" id="3.40.50.12190">
    <property type="match status" value="1"/>
</dbReference>
<reference evidence="8" key="1">
    <citation type="submission" date="2025-08" db="UniProtKB">
        <authorList>
            <consortium name="RefSeq"/>
        </authorList>
    </citation>
    <scope>IDENTIFICATION</scope>
    <source>
        <tissue evidence="8">Testes</tissue>
    </source>
</reference>
<evidence type="ECO:0000256" key="1">
    <source>
        <dbReference type="ARBA" id="ARBA00004370"/>
    </source>
</evidence>
<keyword evidence="3 6" id="KW-1133">Transmembrane helix</keyword>
<dbReference type="PANTHER" id="PTHR18843">
    <property type="entry name" value="TORSIN-1A-INTERACTING PROTEIN"/>
    <property type="match status" value="1"/>
</dbReference>
<dbReference type="Proteomes" id="UP000694865">
    <property type="component" value="Unplaced"/>
</dbReference>
<evidence type="ECO:0000256" key="2">
    <source>
        <dbReference type="ARBA" id="ARBA00022692"/>
    </source>
</evidence>